<organism evidence="1">
    <name type="scientific">Aspergillus arachidicola</name>
    <dbReference type="NCBI Taxonomy" id="656916"/>
    <lineage>
        <taxon>Eukaryota</taxon>
        <taxon>Fungi</taxon>
        <taxon>Dikarya</taxon>
        <taxon>Ascomycota</taxon>
        <taxon>Pezizomycotina</taxon>
        <taxon>Eurotiomycetes</taxon>
        <taxon>Eurotiomycetidae</taxon>
        <taxon>Eurotiales</taxon>
        <taxon>Aspergillaceae</taxon>
        <taxon>Aspergillus</taxon>
        <taxon>Aspergillus subgen. Circumdati</taxon>
    </lineage>
</organism>
<reference evidence="1" key="1">
    <citation type="submission" date="2019-04" db="EMBL/GenBank/DDBJ databases">
        <title>Friends and foes A comparative genomics study of 23 Aspergillus species from section Flavi.</title>
        <authorList>
            <consortium name="DOE Joint Genome Institute"/>
            <person name="Kjaerbolling I."/>
            <person name="Vesth T."/>
            <person name="Frisvad J.C."/>
            <person name="Nybo J.L."/>
            <person name="Theobald S."/>
            <person name="Kildgaard S."/>
            <person name="Isbrandt T."/>
            <person name="Kuo A."/>
            <person name="Sato A."/>
            <person name="Lyhne E.K."/>
            <person name="Kogle M.E."/>
            <person name="Wiebenga A."/>
            <person name="Kun R.S."/>
            <person name="Lubbers R.J."/>
            <person name="Makela M.R."/>
            <person name="Barry K."/>
            <person name="Chovatia M."/>
            <person name="Clum A."/>
            <person name="Daum C."/>
            <person name="Haridas S."/>
            <person name="He G."/>
            <person name="LaButti K."/>
            <person name="Lipzen A."/>
            <person name="Mondo S."/>
            <person name="Riley R."/>
            <person name="Salamov A."/>
            <person name="Simmons B.A."/>
            <person name="Magnuson J.K."/>
            <person name="Henrissat B."/>
            <person name="Mortensen U.H."/>
            <person name="Larsen T.O."/>
            <person name="Devries R.P."/>
            <person name="Grigoriev I.V."/>
            <person name="Machida M."/>
            <person name="Baker S.E."/>
            <person name="Andersen M.R."/>
        </authorList>
    </citation>
    <scope>NUCLEOTIDE SEQUENCE</scope>
    <source>
        <strain evidence="1">CBS 117612</strain>
    </source>
</reference>
<dbReference type="AlphaFoldDB" id="A0A5N6YPH7"/>
<proteinExistence type="predicted"/>
<dbReference type="Proteomes" id="UP000325558">
    <property type="component" value="Unassembled WGS sequence"/>
</dbReference>
<dbReference type="EMBL" id="ML737114">
    <property type="protein sequence ID" value="KAE8347088.1"/>
    <property type="molecule type" value="Genomic_DNA"/>
</dbReference>
<accession>A0A5N6YPH7</accession>
<name>A0A5N6YPH7_9EURO</name>
<sequence length="75" mass="7758">MLARRTFGSGDPVSIHITLSPFRKADVATLRASDVFPAPGGPNTSVTCPHGIPLDFMSRVCPSTSSAEGGRIASS</sequence>
<gene>
    <name evidence="1" type="ORF">BDV24DRAFT_122782</name>
</gene>
<feature type="non-terminal residue" evidence="1">
    <location>
        <position position="75"/>
    </location>
</feature>
<evidence type="ECO:0000313" key="1">
    <source>
        <dbReference type="EMBL" id="KAE8347088.1"/>
    </source>
</evidence>
<dbReference type="OrthoDB" id="10587044at2759"/>
<protein>
    <submittedName>
        <fullName evidence="1">Uncharacterized protein</fullName>
    </submittedName>
</protein>